<evidence type="ECO:0000256" key="1">
    <source>
        <dbReference type="SAM" id="MobiDB-lite"/>
    </source>
</evidence>
<gene>
    <name evidence="4" type="primary">LOC113206516</name>
</gene>
<dbReference type="GeneID" id="113206516"/>
<dbReference type="SMART" id="SM00028">
    <property type="entry name" value="TPR"/>
    <property type="match status" value="2"/>
</dbReference>
<dbReference type="InterPro" id="IPR050754">
    <property type="entry name" value="FKBP4/5/8-like"/>
</dbReference>
<dbReference type="InterPro" id="IPR019734">
    <property type="entry name" value="TPR_rpt"/>
</dbReference>
<dbReference type="Gene3D" id="1.25.40.10">
    <property type="entry name" value="Tetratricopeptide repeat domain"/>
    <property type="match status" value="1"/>
</dbReference>
<dbReference type="AlphaFoldDB" id="A0A6J1SB43"/>
<dbReference type="RefSeq" id="XP_026278414.2">
    <property type="nucleotide sequence ID" value="XM_026422629.2"/>
</dbReference>
<name>A0A6J1SB43_FRAOC</name>
<dbReference type="InterPro" id="IPR011990">
    <property type="entry name" value="TPR-like_helical_dom_sf"/>
</dbReference>
<feature type="compositionally biased region" description="Polar residues" evidence="1">
    <location>
        <begin position="36"/>
        <end position="46"/>
    </location>
</feature>
<organism evidence="3 4">
    <name type="scientific">Frankliniella occidentalis</name>
    <name type="common">Western flower thrips</name>
    <name type="synonym">Euthrips occidentalis</name>
    <dbReference type="NCBI Taxonomy" id="133901"/>
    <lineage>
        <taxon>Eukaryota</taxon>
        <taxon>Metazoa</taxon>
        <taxon>Ecdysozoa</taxon>
        <taxon>Arthropoda</taxon>
        <taxon>Hexapoda</taxon>
        <taxon>Insecta</taxon>
        <taxon>Pterygota</taxon>
        <taxon>Neoptera</taxon>
        <taxon>Paraneoptera</taxon>
        <taxon>Thysanoptera</taxon>
        <taxon>Terebrantia</taxon>
        <taxon>Thripoidea</taxon>
        <taxon>Thripidae</taxon>
        <taxon>Frankliniella</taxon>
    </lineage>
</organism>
<keyword evidence="3" id="KW-1185">Reference proteome</keyword>
<evidence type="ECO:0000313" key="3">
    <source>
        <dbReference type="Proteomes" id="UP000504606"/>
    </source>
</evidence>
<dbReference type="InterPro" id="IPR040478">
    <property type="entry name" value="FKBP_N_2"/>
</dbReference>
<sequence length="376" mass="42458">MENYPQIEPVKIAQNEYTGIFLNSSTDDSGSRDEPQNNPHAVQVSSVDEDDNELEEECHHLCEEIEILQTNHHVNLYDRHVFKTTLSSGVIGCRPHNHSLCSFVIEDAILLNSSYAHVVERSLVFSQWQKGTISIKIGSSSTELDRALEIALLDMYVAERSEIILSASNRSRKIRDQAVLPEPCIKCIVVLQSATSSRLTNLNIEEDSSLACLSANEEDKYETALAEKNCGVALFKKKQFVDAFHRFSAGAKILMTLDSFILDGVEINKEISTLYSTLCSNMAECQLKENNPSHAIILCKKSLDHDPRNVKALYRQAVASWSLGDVEQADSLLIKLLEFDSRNLAAKRLHKEVKDKLKSYDDEYSRMMRRIFGNNR</sequence>
<evidence type="ECO:0000313" key="4">
    <source>
        <dbReference type="RefSeq" id="XP_026278414.2"/>
    </source>
</evidence>
<accession>A0A6J1SB43</accession>
<dbReference type="Proteomes" id="UP000504606">
    <property type="component" value="Unplaced"/>
</dbReference>
<dbReference type="KEGG" id="foc:113206516"/>
<evidence type="ECO:0000259" key="2">
    <source>
        <dbReference type="Pfam" id="PF18023"/>
    </source>
</evidence>
<dbReference type="PANTHER" id="PTHR46512">
    <property type="entry name" value="PEPTIDYLPROLYL ISOMERASE"/>
    <property type="match status" value="1"/>
</dbReference>
<reference evidence="4" key="1">
    <citation type="submission" date="2025-08" db="UniProtKB">
        <authorList>
            <consortium name="RefSeq"/>
        </authorList>
    </citation>
    <scope>IDENTIFICATION</scope>
    <source>
        <tissue evidence="4">Whole organism</tissue>
    </source>
</reference>
<dbReference type="Pfam" id="PF18023">
    <property type="entry name" value="FKBP_N_2"/>
    <property type="match status" value="1"/>
</dbReference>
<feature type="region of interest" description="Disordered" evidence="1">
    <location>
        <begin position="21"/>
        <end position="49"/>
    </location>
</feature>
<proteinExistence type="predicted"/>
<dbReference type="OrthoDB" id="433738at2759"/>
<dbReference type="PANTHER" id="PTHR46512:SF10">
    <property type="entry name" value="FK506-BINDING PROTEIN-LIKE"/>
    <property type="match status" value="1"/>
</dbReference>
<feature type="domain" description="BDBT FKBP like N-terminal" evidence="2">
    <location>
        <begin position="78"/>
        <end position="170"/>
    </location>
</feature>
<dbReference type="SUPFAM" id="SSF48452">
    <property type="entry name" value="TPR-like"/>
    <property type="match status" value="1"/>
</dbReference>
<protein>
    <submittedName>
        <fullName evidence="4">FK506-binding protein 59-like</fullName>
    </submittedName>
</protein>